<reference evidence="5" key="1">
    <citation type="journal article" date="2020" name="bioRxiv">
        <title>A rank-normalized archaeal taxonomy based on genome phylogeny resolves widespread incomplete and uneven classifications.</title>
        <authorList>
            <person name="Rinke C."/>
            <person name="Chuvochina M."/>
            <person name="Mussig A.J."/>
            <person name="Chaumeil P.-A."/>
            <person name="Waite D.W."/>
            <person name="Whitman W.B."/>
            <person name="Parks D.H."/>
            <person name="Hugenholtz P."/>
        </authorList>
    </citation>
    <scope>NUCLEOTIDE SEQUENCE</scope>
    <source>
        <strain evidence="5">UBA12518</strain>
    </source>
</reference>
<dbReference type="Proteomes" id="UP000600363">
    <property type="component" value="Unassembled WGS sequence"/>
</dbReference>
<feature type="transmembrane region" description="Helical" evidence="3">
    <location>
        <begin position="349"/>
        <end position="374"/>
    </location>
</feature>
<dbReference type="GO" id="GO:0016757">
    <property type="term" value="F:glycosyltransferase activity"/>
    <property type="evidence" value="ECO:0007669"/>
    <property type="project" value="UniProtKB-KW"/>
</dbReference>
<dbReference type="RefSeq" id="WP_276624286.1">
    <property type="nucleotide sequence ID" value="NZ_DUIH01000011.1"/>
</dbReference>
<feature type="transmembrane region" description="Helical" evidence="3">
    <location>
        <begin position="267"/>
        <end position="283"/>
    </location>
</feature>
<accession>A0A832RSX0</accession>
<evidence type="ECO:0000256" key="3">
    <source>
        <dbReference type="SAM" id="Phobius"/>
    </source>
</evidence>
<keyword evidence="2 5" id="KW-0808">Transferase</keyword>
<sequence length="384" mass="44395">MAGKPRATIIIPVYRECELLSLLLERLTQDGYEEKEIIVVIDEPTRDSLELSEQHPNARFIFHEERVGKVNAMNEAAKLSHGDILIFLDGDVYIPRGVPFLEEVVREMEDTDILDIKKKICTRSFLSKMMYYEYVGFNIGSWLMARLKTGSPAINGAAFAIRRDIFESLRGFRRVVAEDLDMAMRAFVRGYRFKYTSKLMVYTPAPPNWEKWRAQRKRWALGAAMWLKEWYGELIWKALRSPQVFIPVMLFVAPSLVLLLLDLTDPNILFSNVLMASLILLMAKATSHVVLIAPAMPILYSFQGIFLADQQWAYAMRMIISTLVSFGCIALLFFSFSRKLGFEFRLHEFFGYYFAYSPVCLLFLIGYLLHVAFLPNKPDIDWKL</sequence>
<protein>
    <submittedName>
        <fullName evidence="5">Glycosyltransferase family 2 protein</fullName>
    </submittedName>
</protein>
<keyword evidence="3" id="KW-1133">Transmembrane helix</keyword>
<dbReference type="Pfam" id="PF00535">
    <property type="entry name" value="Glycos_transf_2"/>
    <property type="match status" value="1"/>
</dbReference>
<dbReference type="PANTHER" id="PTHR43630:SF1">
    <property type="entry name" value="POLY-BETA-1,6-N-ACETYL-D-GLUCOSAMINE SYNTHASE"/>
    <property type="match status" value="1"/>
</dbReference>
<comment type="caution">
    <text evidence="5">The sequence shown here is derived from an EMBL/GenBank/DDBJ whole genome shotgun (WGS) entry which is preliminary data.</text>
</comment>
<keyword evidence="3" id="KW-0472">Membrane</keyword>
<evidence type="ECO:0000313" key="5">
    <source>
        <dbReference type="EMBL" id="HIH69580.1"/>
    </source>
</evidence>
<keyword evidence="3" id="KW-0812">Transmembrane</keyword>
<evidence type="ECO:0000256" key="2">
    <source>
        <dbReference type="ARBA" id="ARBA00022679"/>
    </source>
</evidence>
<feature type="transmembrane region" description="Helical" evidence="3">
    <location>
        <begin position="244"/>
        <end position="261"/>
    </location>
</feature>
<gene>
    <name evidence="5" type="ORF">HA299_03015</name>
</gene>
<dbReference type="SUPFAM" id="SSF53448">
    <property type="entry name" value="Nucleotide-diphospho-sugar transferases"/>
    <property type="match status" value="1"/>
</dbReference>
<dbReference type="Gene3D" id="3.90.550.10">
    <property type="entry name" value="Spore Coat Polysaccharide Biosynthesis Protein SpsA, Chain A"/>
    <property type="match status" value="1"/>
</dbReference>
<feature type="transmembrane region" description="Helical" evidence="3">
    <location>
        <begin position="314"/>
        <end position="337"/>
    </location>
</feature>
<evidence type="ECO:0000313" key="6">
    <source>
        <dbReference type="Proteomes" id="UP000600363"/>
    </source>
</evidence>
<evidence type="ECO:0000256" key="1">
    <source>
        <dbReference type="ARBA" id="ARBA00022676"/>
    </source>
</evidence>
<feature type="domain" description="Glycosyltransferase 2-like" evidence="4">
    <location>
        <begin position="8"/>
        <end position="167"/>
    </location>
</feature>
<dbReference type="InterPro" id="IPR029044">
    <property type="entry name" value="Nucleotide-diphossugar_trans"/>
</dbReference>
<dbReference type="EMBL" id="DUIH01000011">
    <property type="protein sequence ID" value="HIH69580.1"/>
    <property type="molecule type" value="Genomic_DNA"/>
</dbReference>
<dbReference type="AlphaFoldDB" id="A0A832RSX0"/>
<proteinExistence type="predicted"/>
<organism evidence="5 6">
    <name type="scientific">Methermicoccus shengliensis</name>
    <dbReference type="NCBI Taxonomy" id="660064"/>
    <lineage>
        <taxon>Archaea</taxon>
        <taxon>Methanobacteriati</taxon>
        <taxon>Methanobacteriota</taxon>
        <taxon>Stenosarchaea group</taxon>
        <taxon>Methanomicrobia</taxon>
        <taxon>Methanosarcinales</taxon>
        <taxon>Methermicoccaceae</taxon>
        <taxon>Methermicoccus</taxon>
    </lineage>
</organism>
<keyword evidence="1" id="KW-0328">Glycosyltransferase</keyword>
<dbReference type="InterPro" id="IPR001173">
    <property type="entry name" value="Glyco_trans_2-like"/>
</dbReference>
<evidence type="ECO:0000259" key="4">
    <source>
        <dbReference type="Pfam" id="PF00535"/>
    </source>
</evidence>
<name>A0A832RSX0_9EURY</name>
<dbReference type="PANTHER" id="PTHR43630">
    <property type="entry name" value="POLY-BETA-1,6-N-ACETYL-D-GLUCOSAMINE SYNTHASE"/>
    <property type="match status" value="1"/>
</dbReference>